<dbReference type="Proteomes" id="UP000195772">
    <property type="component" value="Unassembled WGS sequence"/>
</dbReference>
<comment type="caution">
    <text evidence="1">The sequence shown here is derived from an EMBL/GenBank/DDBJ whole genome shotgun (WGS) entry which is preliminary data.</text>
</comment>
<name>A0A1Y3QTU4_9BACT</name>
<dbReference type="EMBL" id="NFHB01000005">
    <property type="protein sequence ID" value="OUN03094.1"/>
    <property type="molecule type" value="Genomic_DNA"/>
</dbReference>
<reference evidence="2" key="1">
    <citation type="submission" date="2017-04" db="EMBL/GenBank/DDBJ databases">
        <title>Function of individual gut microbiota members based on whole genome sequencing of pure cultures obtained from chicken caecum.</title>
        <authorList>
            <person name="Medvecky M."/>
            <person name="Cejkova D."/>
            <person name="Polansky O."/>
            <person name="Karasova D."/>
            <person name="Kubasova T."/>
            <person name="Cizek A."/>
            <person name="Rychlik I."/>
        </authorList>
    </citation>
    <scope>NUCLEOTIDE SEQUENCE [LARGE SCALE GENOMIC DNA]</scope>
    <source>
        <strain evidence="2">An90</strain>
    </source>
</reference>
<evidence type="ECO:0000313" key="1">
    <source>
        <dbReference type="EMBL" id="OUN03094.1"/>
    </source>
</evidence>
<dbReference type="AlphaFoldDB" id="A0A1Y3QTU4"/>
<evidence type="ECO:0000313" key="2">
    <source>
        <dbReference type="Proteomes" id="UP000195772"/>
    </source>
</evidence>
<gene>
    <name evidence="1" type="ORF">B5G41_08575</name>
</gene>
<sequence length="166" mass="18398">MERSRHCAGSAIFVCWDSGLVWEFRGIWMQKYSGFQGVSERRCGRMFAGGRRKELVRITGYLVGGEGLVEACECFGQEFVGDCRRGRIVGALEWAIWKRGAWGEEGLLCTADYRLSGNRVEAGRGFRLLSGTEAGEQAYEGRKRGGNIRGAGISYEIPAPGWCLLT</sequence>
<accession>A0A1Y3QTU4</accession>
<protein>
    <submittedName>
        <fullName evidence="1">Uncharacterized protein</fullName>
    </submittedName>
</protein>
<organism evidence="1 2">
    <name type="scientific">Alistipes onderdonkii</name>
    <dbReference type="NCBI Taxonomy" id="328813"/>
    <lineage>
        <taxon>Bacteria</taxon>
        <taxon>Pseudomonadati</taxon>
        <taxon>Bacteroidota</taxon>
        <taxon>Bacteroidia</taxon>
        <taxon>Bacteroidales</taxon>
        <taxon>Rikenellaceae</taxon>
        <taxon>Alistipes</taxon>
    </lineage>
</organism>
<proteinExistence type="predicted"/>